<dbReference type="Proteomes" id="UP000317257">
    <property type="component" value="Unassembled WGS sequence"/>
</dbReference>
<dbReference type="AlphaFoldDB" id="A0A167I6X8"/>
<accession>A0A5C6GEC5</accession>
<dbReference type="Proteomes" id="UP000243498">
    <property type="component" value="Unassembled WGS sequence"/>
</dbReference>
<proteinExistence type="predicted"/>
<dbReference type="OMA" id="WIAFLGH"/>
<keyword evidence="3" id="KW-1185">Reference proteome</keyword>
<sequence>MFSTKSSLALRNLFAGYHEPAGLSKQQSQRLLDGLKASFRQHLDREYGLLSSGRAAALTRLADAEHDIRHSAATQHLKSILANPLFSYSKRASSPSSSSFSQPVSTRDPMDVFDHAVAKGMMTLKAATGCMMAKRQLLSTSHSSKDFASSQTALRVARWLKSSGAEANLEFLDNQPFIRALTPLLITEGLEGVAWEWITRTVNDTGLPWASDVRIKRAAFLLAQIVHTKSQPQHGNLDAAITTILDAEQLYHGSPLLPRLLVLPWRSVSWLSTVESYSRGRPSETLFDAHIATAELLPRPFDVEKAHLHLHHPTHPDHAPALRLFNDKQKFRRLVAKFSPEKPQSSRVKGMSLLPWIAFLGHDTVNHLTQSGRMREADSVTELLRSEMASLSIDSLSPT</sequence>
<evidence type="ECO:0000313" key="2">
    <source>
        <dbReference type="EMBL" id="TWU74551.1"/>
    </source>
</evidence>
<dbReference type="OrthoDB" id="5424391at2759"/>
<dbReference type="EMBL" id="SBHS01000011">
    <property type="protein sequence ID" value="TWU74551.1"/>
    <property type="molecule type" value="Genomic_DNA"/>
</dbReference>
<evidence type="ECO:0000313" key="4">
    <source>
        <dbReference type="Proteomes" id="UP000317257"/>
    </source>
</evidence>
<gene>
    <name evidence="2" type="ORF">ED733_006212</name>
    <name evidence="1" type="ORF">NOR_01985</name>
</gene>
<dbReference type="STRING" id="1081105.A0A167I6X8"/>
<accession>A0A167I6X8</accession>
<evidence type="ECO:0000313" key="1">
    <source>
        <dbReference type="EMBL" id="OAA48735.1"/>
    </source>
</evidence>
<reference evidence="2" key="3">
    <citation type="journal article" date="2019" name="Microbiol. Resour. Announc.">
        <title>Genome Sequence of Metarhizium rileyi, a Microbial Control Agent for Lepidoptera.</title>
        <authorList>
            <person name="Binneck E."/>
            <person name="Lastra C.C.L."/>
            <person name="Sosa-Gomez D.R."/>
        </authorList>
    </citation>
    <scope>NUCLEOTIDE SEQUENCE</scope>
    <source>
        <strain evidence="2">Cep018-CH2</strain>
    </source>
</reference>
<evidence type="ECO:0000313" key="3">
    <source>
        <dbReference type="Proteomes" id="UP000243498"/>
    </source>
</evidence>
<reference evidence="4" key="2">
    <citation type="submission" date="2018-12" db="EMBL/GenBank/DDBJ databases">
        <title>The complete genome of Metarhizium rileyi, a key fungal pathogen of Lepidoptera.</title>
        <authorList>
            <person name="Binneck E."/>
            <person name="Lastra C.C.L."/>
            <person name="Sosa-Gomez D.R."/>
        </authorList>
    </citation>
    <scope>NUCLEOTIDE SEQUENCE [LARGE SCALE GENOMIC DNA]</scope>
    <source>
        <strain evidence="4">Cep018-CH2</strain>
    </source>
</reference>
<organism evidence="1 3">
    <name type="scientific">Metarhizium rileyi (strain RCEF 4871)</name>
    <name type="common">Nomuraea rileyi</name>
    <dbReference type="NCBI Taxonomy" id="1649241"/>
    <lineage>
        <taxon>Eukaryota</taxon>
        <taxon>Fungi</taxon>
        <taxon>Dikarya</taxon>
        <taxon>Ascomycota</taxon>
        <taxon>Pezizomycotina</taxon>
        <taxon>Sordariomycetes</taxon>
        <taxon>Hypocreomycetidae</taxon>
        <taxon>Hypocreales</taxon>
        <taxon>Clavicipitaceae</taxon>
        <taxon>Metarhizium</taxon>
    </lineage>
</organism>
<protein>
    <submittedName>
        <fullName evidence="1">Uncharacterized protein</fullName>
    </submittedName>
</protein>
<dbReference type="EMBL" id="AZHC01000004">
    <property type="protein sequence ID" value="OAA48735.1"/>
    <property type="molecule type" value="Genomic_DNA"/>
</dbReference>
<comment type="caution">
    <text evidence="1">The sequence shown here is derived from an EMBL/GenBank/DDBJ whole genome shotgun (WGS) entry which is preliminary data.</text>
</comment>
<reference evidence="1 3" key="1">
    <citation type="journal article" date="2016" name="Genome Biol. Evol.">
        <title>Divergent and convergent evolution of fungal pathogenicity.</title>
        <authorList>
            <person name="Shang Y."/>
            <person name="Xiao G."/>
            <person name="Zheng P."/>
            <person name="Cen K."/>
            <person name="Zhan S."/>
            <person name="Wang C."/>
        </authorList>
    </citation>
    <scope>NUCLEOTIDE SEQUENCE [LARGE SCALE GENOMIC DNA]</scope>
    <source>
        <strain evidence="1 3">RCEF 4871</strain>
    </source>
</reference>
<name>A0A167I6X8_METRR</name>